<dbReference type="InterPro" id="IPR038607">
    <property type="entry name" value="PhoD-like_sf"/>
</dbReference>
<accession>A0ABQ1JE70</accession>
<gene>
    <name evidence="3" type="primary">phoD</name>
    <name evidence="3" type="ORF">GCM10007424_02740</name>
</gene>
<organism evidence="3 4">
    <name type="scientific">Flavobacterium suaedae</name>
    <dbReference type="NCBI Taxonomy" id="1767027"/>
    <lineage>
        <taxon>Bacteria</taxon>
        <taxon>Pseudomonadati</taxon>
        <taxon>Bacteroidota</taxon>
        <taxon>Flavobacteriia</taxon>
        <taxon>Flavobacteriales</taxon>
        <taxon>Flavobacteriaceae</taxon>
        <taxon>Flavobacterium</taxon>
    </lineage>
</organism>
<dbReference type="Proteomes" id="UP000615760">
    <property type="component" value="Unassembled WGS sequence"/>
</dbReference>
<dbReference type="Pfam" id="PF16655">
    <property type="entry name" value="PhoD_N"/>
    <property type="match status" value="1"/>
</dbReference>
<dbReference type="SUPFAM" id="SSF56300">
    <property type="entry name" value="Metallo-dependent phosphatases"/>
    <property type="match status" value="1"/>
</dbReference>
<dbReference type="EMBL" id="BMJE01000001">
    <property type="protein sequence ID" value="GGB66244.1"/>
    <property type="molecule type" value="Genomic_DNA"/>
</dbReference>
<sequence>MESKNNTRRSFIQKSLLAAGGIILAPNFISCSNDDDNNTNPAPVNPDGFTQKNFNQGVASFEPSSSSVIIWTRYNRAGATIIWEVATDENFENILRNGELVTDSFRDNTLAVELTELDADQKLYYRFMSAEDEAISVTGETITLPVNASSVKLAVCSCSNYQAGLFNVYDAMANSEADIIVHLGDYLYEYGAGGYGATAENAFLNRDHEPAGEMLSLEDYRTRYKQYRSDVSLQLAHQKKPFICVWDDHEIANDTYKDGAENHTEATEGSFEVRKQYALQAYSEFLPFSRTDESNNELIYRTVNIGNLVNLVMLDTRVIARDKQLDMTNYYTAGGFDAVSFQNDLTNPERTLLGATQRNWAISQITSSAAKWQVLGQQVLMGKMHVPAEMLLAFGSEGFTALLTELVTIKMRLLNNDPTLTPEEIARVTTTIPYNLDAWDGYPIDREILYNSLNGKKIVTLAGDTHNAWNNTLYKEDGTEVGVELATSSISSPGFETYLGDVDAATIAGFQQALNILVDGLSYFDASRRGFIMATFTEAEVKSDWVFVDTILSPTYATEIGHSITYS</sequence>
<dbReference type="CDD" id="cd07389">
    <property type="entry name" value="MPP_PhoD"/>
    <property type="match status" value="1"/>
</dbReference>
<keyword evidence="4" id="KW-1185">Reference proteome</keyword>
<feature type="domain" description="PhoD-like phosphatase metallophosphatase" evidence="1">
    <location>
        <begin position="153"/>
        <end position="545"/>
    </location>
</feature>
<comment type="caution">
    <text evidence="3">The sequence shown here is derived from an EMBL/GenBank/DDBJ whole genome shotgun (WGS) entry which is preliminary data.</text>
</comment>
<proteinExistence type="predicted"/>
<feature type="domain" description="Phospholipase D N-terminal" evidence="2">
    <location>
        <begin position="56"/>
        <end position="143"/>
    </location>
</feature>
<evidence type="ECO:0000313" key="3">
    <source>
        <dbReference type="EMBL" id="GGB66244.1"/>
    </source>
</evidence>
<evidence type="ECO:0000259" key="1">
    <source>
        <dbReference type="Pfam" id="PF09423"/>
    </source>
</evidence>
<dbReference type="RefSeq" id="WP_188619432.1">
    <property type="nucleotide sequence ID" value="NZ_BMJE01000001.1"/>
</dbReference>
<reference evidence="4" key="1">
    <citation type="journal article" date="2019" name="Int. J. Syst. Evol. Microbiol.">
        <title>The Global Catalogue of Microorganisms (GCM) 10K type strain sequencing project: providing services to taxonomists for standard genome sequencing and annotation.</title>
        <authorList>
            <consortium name="The Broad Institute Genomics Platform"/>
            <consortium name="The Broad Institute Genome Sequencing Center for Infectious Disease"/>
            <person name="Wu L."/>
            <person name="Ma J."/>
        </authorList>
    </citation>
    <scope>NUCLEOTIDE SEQUENCE [LARGE SCALE GENOMIC DNA]</scope>
    <source>
        <strain evidence="4">CGMCC 1.15461</strain>
    </source>
</reference>
<dbReference type="PANTHER" id="PTHR43606:SF2">
    <property type="entry name" value="ALKALINE PHOSPHATASE FAMILY PROTEIN (AFU_ORTHOLOGUE AFUA_5G03860)"/>
    <property type="match status" value="1"/>
</dbReference>
<dbReference type="InterPro" id="IPR018946">
    <property type="entry name" value="PhoD-like_MPP"/>
</dbReference>
<dbReference type="InterPro" id="IPR029052">
    <property type="entry name" value="Metallo-depent_PP-like"/>
</dbReference>
<name>A0ABQ1JE70_9FLAO</name>
<dbReference type="Gene3D" id="3.60.21.70">
    <property type="entry name" value="PhoD-like phosphatase"/>
    <property type="match status" value="1"/>
</dbReference>
<dbReference type="PANTHER" id="PTHR43606">
    <property type="entry name" value="PHOSPHATASE, PUTATIVE (AFU_ORTHOLOGUE AFUA_6G08710)-RELATED"/>
    <property type="match status" value="1"/>
</dbReference>
<dbReference type="Gene3D" id="2.60.40.380">
    <property type="entry name" value="Purple acid phosphatase-like, N-terminal"/>
    <property type="match status" value="1"/>
</dbReference>
<dbReference type="InterPro" id="IPR032093">
    <property type="entry name" value="PhoD_N"/>
</dbReference>
<evidence type="ECO:0000259" key="2">
    <source>
        <dbReference type="Pfam" id="PF16655"/>
    </source>
</evidence>
<evidence type="ECO:0000313" key="4">
    <source>
        <dbReference type="Proteomes" id="UP000615760"/>
    </source>
</evidence>
<dbReference type="Pfam" id="PF09423">
    <property type="entry name" value="PhoD"/>
    <property type="match status" value="1"/>
</dbReference>
<dbReference type="InterPro" id="IPR052900">
    <property type="entry name" value="Phospholipid_Metab_Enz"/>
</dbReference>
<protein>
    <submittedName>
        <fullName evidence="3">Alkaline phosphatase</fullName>
    </submittedName>
</protein>